<dbReference type="SUPFAM" id="SSF53098">
    <property type="entry name" value="Ribonuclease H-like"/>
    <property type="match status" value="1"/>
</dbReference>
<dbReference type="HOGENOM" id="CLU_987886_0_0_1"/>
<dbReference type="OrthoDB" id="26838at2759"/>
<dbReference type="OMA" id="HYSHRIC"/>
<organism evidence="2">
    <name type="scientific">Drosophila persimilis</name>
    <name type="common">Fruit fly</name>
    <dbReference type="NCBI Taxonomy" id="7234"/>
    <lineage>
        <taxon>Eukaryota</taxon>
        <taxon>Metazoa</taxon>
        <taxon>Ecdysozoa</taxon>
        <taxon>Arthropoda</taxon>
        <taxon>Hexapoda</taxon>
        <taxon>Insecta</taxon>
        <taxon>Pterygota</taxon>
        <taxon>Neoptera</taxon>
        <taxon>Endopterygota</taxon>
        <taxon>Diptera</taxon>
        <taxon>Brachycera</taxon>
        <taxon>Muscomorpha</taxon>
        <taxon>Ephydroidea</taxon>
        <taxon>Drosophilidae</taxon>
        <taxon>Drosophila</taxon>
        <taxon>Sophophora</taxon>
    </lineage>
</organism>
<sequence>MADSDDDSVASFKTAEEISPSREKTIFPLMSHELSSLERKLNRIVYIQQADAAYHKALNDMRDQLSISVIAEPSLYGRHRPVAVLVVATANQTYVFDIQALGAFFPELKKLLEAKYPRKVVHYSHRISDQLFYKHQIKLTGFSDTFVALCVARQDKSACSLPEAISSVLNIPLRELLCDEVTGVSESRQLFTARPLSGDQFRFLGRMAILQHQMHDRLTFGHICAGMQRMSATFSQSFCRFRNGYDVAPYMGPKSRFGFQYIDTYYKSAVGSLPVDYEIDHAEK</sequence>
<dbReference type="Gene3D" id="3.30.420.10">
    <property type="entry name" value="Ribonuclease H-like superfamily/Ribonuclease H"/>
    <property type="match status" value="1"/>
</dbReference>
<accession>B4HAJ6</accession>
<evidence type="ECO:0000313" key="1">
    <source>
        <dbReference type="EMBL" id="EDW37599.1"/>
    </source>
</evidence>
<evidence type="ECO:0000313" key="2">
    <source>
        <dbReference type="Proteomes" id="UP000008744"/>
    </source>
</evidence>
<reference evidence="1 2" key="1">
    <citation type="journal article" date="2007" name="Nature">
        <title>Evolution of genes and genomes on the Drosophila phylogeny.</title>
        <authorList>
            <consortium name="Drosophila 12 Genomes Consortium"/>
            <person name="Clark A.G."/>
            <person name="Eisen M.B."/>
            <person name="Smith D.R."/>
            <person name="Bergman C.M."/>
            <person name="Oliver B."/>
            <person name="Markow T.A."/>
            <person name="Kaufman T.C."/>
            <person name="Kellis M."/>
            <person name="Gelbart W."/>
            <person name="Iyer V.N."/>
            <person name="Pollard D.A."/>
            <person name="Sackton T.B."/>
            <person name="Larracuente A.M."/>
            <person name="Singh N.D."/>
            <person name="Abad J.P."/>
            <person name="Abt D.N."/>
            <person name="Adryan B."/>
            <person name="Aguade M."/>
            <person name="Akashi H."/>
            <person name="Anderson W.W."/>
            <person name="Aquadro C.F."/>
            <person name="Ardell D.H."/>
            <person name="Arguello R."/>
            <person name="Artieri C.G."/>
            <person name="Barbash D.A."/>
            <person name="Barker D."/>
            <person name="Barsanti P."/>
            <person name="Batterham P."/>
            <person name="Batzoglou S."/>
            <person name="Begun D."/>
            <person name="Bhutkar A."/>
            <person name="Blanco E."/>
            <person name="Bosak S.A."/>
            <person name="Bradley R.K."/>
            <person name="Brand A.D."/>
            <person name="Brent M.R."/>
            <person name="Brooks A.N."/>
            <person name="Brown R.H."/>
            <person name="Butlin R.K."/>
            <person name="Caggese C."/>
            <person name="Calvi B.R."/>
            <person name="Bernardo de Carvalho A."/>
            <person name="Caspi A."/>
            <person name="Castrezana S."/>
            <person name="Celniker S.E."/>
            <person name="Chang J.L."/>
            <person name="Chapple C."/>
            <person name="Chatterji S."/>
            <person name="Chinwalla A."/>
            <person name="Civetta A."/>
            <person name="Clifton S.W."/>
            <person name="Comeron J.M."/>
            <person name="Costello J.C."/>
            <person name="Coyne J.A."/>
            <person name="Daub J."/>
            <person name="David R.G."/>
            <person name="Delcher A.L."/>
            <person name="Delehaunty K."/>
            <person name="Do C.B."/>
            <person name="Ebling H."/>
            <person name="Edwards K."/>
            <person name="Eickbush T."/>
            <person name="Evans J.D."/>
            <person name="Filipski A."/>
            <person name="Findeiss S."/>
            <person name="Freyhult E."/>
            <person name="Fulton L."/>
            <person name="Fulton R."/>
            <person name="Garcia A.C."/>
            <person name="Gardiner A."/>
            <person name="Garfield D.A."/>
            <person name="Garvin B.E."/>
            <person name="Gibson G."/>
            <person name="Gilbert D."/>
            <person name="Gnerre S."/>
            <person name="Godfrey J."/>
            <person name="Good R."/>
            <person name="Gotea V."/>
            <person name="Gravely B."/>
            <person name="Greenberg A.J."/>
            <person name="Griffiths-Jones S."/>
            <person name="Gross S."/>
            <person name="Guigo R."/>
            <person name="Gustafson E.A."/>
            <person name="Haerty W."/>
            <person name="Hahn M.W."/>
            <person name="Halligan D.L."/>
            <person name="Halpern A.L."/>
            <person name="Halter G.M."/>
            <person name="Han M.V."/>
            <person name="Heger A."/>
            <person name="Hillier L."/>
            <person name="Hinrichs A.S."/>
            <person name="Holmes I."/>
            <person name="Hoskins R.A."/>
            <person name="Hubisz M.J."/>
            <person name="Hultmark D."/>
            <person name="Huntley M.A."/>
            <person name="Jaffe D.B."/>
            <person name="Jagadeeshan S."/>
            <person name="Jeck W.R."/>
            <person name="Johnson J."/>
            <person name="Jones C.D."/>
            <person name="Jordan W.C."/>
            <person name="Karpen G.H."/>
            <person name="Kataoka E."/>
            <person name="Keightley P.D."/>
            <person name="Kheradpour P."/>
            <person name="Kirkness E.F."/>
            <person name="Koerich L.B."/>
            <person name="Kristiansen K."/>
            <person name="Kudrna D."/>
            <person name="Kulathinal R.J."/>
            <person name="Kumar S."/>
            <person name="Kwok R."/>
            <person name="Lander E."/>
            <person name="Langley C.H."/>
            <person name="Lapoint R."/>
            <person name="Lazzaro B.P."/>
            <person name="Lee S.J."/>
            <person name="Levesque L."/>
            <person name="Li R."/>
            <person name="Lin C.F."/>
            <person name="Lin M.F."/>
            <person name="Lindblad-Toh K."/>
            <person name="Llopart A."/>
            <person name="Long M."/>
            <person name="Low L."/>
            <person name="Lozovsky E."/>
            <person name="Lu J."/>
            <person name="Luo M."/>
            <person name="Machado C.A."/>
            <person name="Makalowski W."/>
            <person name="Marzo M."/>
            <person name="Matsuda M."/>
            <person name="Matzkin L."/>
            <person name="McAllister B."/>
            <person name="McBride C.S."/>
            <person name="McKernan B."/>
            <person name="McKernan K."/>
            <person name="Mendez-Lago M."/>
            <person name="Minx P."/>
            <person name="Mollenhauer M.U."/>
            <person name="Montooth K."/>
            <person name="Mount S.M."/>
            <person name="Mu X."/>
            <person name="Myers E."/>
            <person name="Negre B."/>
            <person name="Newfeld S."/>
            <person name="Nielsen R."/>
            <person name="Noor M.A."/>
            <person name="O'Grady P."/>
            <person name="Pachter L."/>
            <person name="Papaceit M."/>
            <person name="Parisi M.J."/>
            <person name="Parisi M."/>
            <person name="Parts L."/>
            <person name="Pedersen J.S."/>
            <person name="Pesole G."/>
            <person name="Phillippy A.M."/>
            <person name="Ponting C.P."/>
            <person name="Pop M."/>
            <person name="Porcelli D."/>
            <person name="Powell J.R."/>
            <person name="Prohaska S."/>
            <person name="Pruitt K."/>
            <person name="Puig M."/>
            <person name="Quesneville H."/>
            <person name="Ram K.R."/>
            <person name="Rand D."/>
            <person name="Rasmussen M.D."/>
            <person name="Reed L.K."/>
            <person name="Reenan R."/>
            <person name="Reily A."/>
            <person name="Remington K.A."/>
            <person name="Rieger T.T."/>
            <person name="Ritchie M.G."/>
            <person name="Robin C."/>
            <person name="Rogers Y.H."/>
            <person name="Rohde C."/>
            <person name="Rozas J."/>
            <person name="Rubenfield M.J."/>
            <person name="Ruiz A."/>
            <person name="Russo S."/>
            <person name="Salzberg S.L."/>
            <person name="Sanchez-Gracia A."/>
            <person name="Saranga D.J."/>
            <person name="Sato H."/>
            <person name="Schaeffer S.W."/>
            <person name="Schatz M.C."/>
            <person name="Schlenke T."/>
            <person name="Schwartz R."/>
            <person name="Segarra C."/>
            <person name="Singh R.S."/>
            <person name="Sirot L."/>
            <person name="Sirota M."/>
            <person name="Sisneros N.B."/>
            <person name="Smith C.D."/>
            <person name="Smith T.F."/>
            <person name="Spieth J."/>
            <person name="Stage D.E."/>
            <person name="Stark A."/>
            <person name="Stephan W."/>
            <person name="Strausberg R.L."/>
            <person name="Strempel S."/>
            <person name="Sturgill D."/>
            <person name="Sutton G."/>
            <person name="Sutton G.G."/>
            <person name="Tao W."/>
            <person name="Teichmann S."/>
            <person name="Tobari Y.N."/>
            <person name="Tomimura Y."/>
            <person name="Tsolas J.M."/>
            <person name="Valente V.L."/>
            <person name="Venter E."/>
            <person name="Venter J.C."/>
            <person name="Vicario S."/>
            <person name="Vieira F.G."/>
            <person name="Vilella A.J."/>
            <person name="Villasante A."/>
            <person name="Walenz B."/>
            <person name="Wang J."/>
            <person name="Wasserman M."/>
            <person name="Watts T."/>
            <person name="Wilson D."/>
            <person name="Wilson R.K."/>
            <person name="Wing R.A."/>
            <person name="Wolfner M.F."/>
            <person name="Wong A."/>
            <person name="Wong G.K."/>
            <person name="Wu C.I."/>
            <person name="Wu G."/>
            <person name="Yamamoto D."/>
            <person name="Yang H.P."/>
            <person name="Yang S.P."/>
            <person name="Yorke J.A."/>
            <person name="Yoshida K."/>
            <person name="Zdobnov E."/>
            <person name="Zhang P."/>
            <person name="Zhang Y."/>
            <person name="Zimin A.V."/>
            <person name="Baldwin J."/>
            <person name="Abdouelleil A."/>
            <person name="Abdulkadir J."/>
            <person name="Abebe A."/>
            <person name="Abera B."/>
            <person name="Abreu J."/>
            <person name="Acer S.C."/>
            <person name="Aftuck L."/>
            <person name="Alexander A."/>
            <person name="An P."/>
            <person name="Anderson E."/>
            <person name="Anderson S."/>
            <person name="Arachi H."/>
            <person name="Azer M."/>
            <person name="Bachantsang P."/>
            <person name="Barry A."/>
            <person name="Bayul T."/>
            <person name="Berlin A."/>
            <person name="Bessette D."/>
            <person name="Bloom T."/>
            <person name="Blye J."/>
            <person name="Boguslavskiy L."/>
            <person name="Bonnet C."/>
            <person name="Boukhgalter B."/>
            <person name="Bourzgui I."/>
            <person name="Brown A."/>
            <person name="Cahill P."/>
            <person name="Channer S."/>
            <person name="Cheshatsang Y."/>
            <person name="Chuda L."/>
            <person name="Citroen M."/>
            <person name="Collymore A."/>
            <person name="Cooke P."/>
            <person name="Costello M."/>
            <person name="D'Aco K."/>
            <person name="Daza R."/>
            <person name="De Haan G."/>
            <person name="DeGray S."/>
            <person name="DeMaso C."/>
            <person name="Dhargay N."/>
            <person name="Dooley K."/>
            <person name="Dooley E."/>
            <person name="Doricent M."/>
            <person name="Dorje P."/>
            <person name="Dorjee K."/>
            <person name="Dupes A."/>
            <person name="Elong R."/>
            <person name="Falk J."/>
            <person name="Farina A."/>
            <person name="Faro S."/>
            <person name="Ferguson D."/>
            <person name="Fisher S."/>
            <person name="Foley C.D."/>
            <person name="Franke A."/>
            <person name="Friedrich D."/>
            <person name="Gadbois L."/>
            <person name="Gearin G."/>
            <person name="Gearin C.R."/>
            <person name="Giannoukos G."/>
            <person name="Goode T."/>
            <person name="Graham J."/>
            <person name="Grandbois E."/>
            <person name="Grewal S."/>
            <person name="Gyaltsen K."/>
            <person name="Hafez N."/>
            <person name="Hagos B."/>
            <person name="Hall J."/>
            <person name="Henson C."/>
            <person name="Hollinger A."/>
            <person name="Honan T."/>
            <person name="Huard M.D."/>
            <person name="Hughes L."/>
            <person name="Hurhula B."/>
            <person name="Husby M.E."/>
            <person name="Kamat A."/>
            <person name="Kanga B."/>
            <person name="Kashin S."/>
            <person name="Khazanovich D."/>
            <person name="Kisner P."/>
            <person name="Lance K."/>
            <person name="Lara M."/>
            <person name="Lee W."/>
            <person name="Lennon N."/>
            <person name="Letendre F."/>
            <person name="LeVine R."/>
            <person name="Lipovsky A."/>
            <person name="Liu X."/>
            <person name="Liu J."/>
            <person name="Liu S."/>
            <person name="Lokyitsang T."/>
            <person name="Lokyitsang Y."/>
            <person name="Lubonja R."/>
            <person name="Lui A."/>
            <person name="MacDonald P."/>
            <person name="Magnisalis V."/>
            <person name="Maru K."/>
            <person name="Matthews C."/>
            <person name="McCusker W."/>
            <person name="McDonough S."/>
            <person name="Mehta T."/>
            <person name="Meldrim J."/>
            <person name="Meneus L."/>
            <person name="Mihai O."/>
            <person name="Mihalev A."/>
            <person name="Mihova T."/>
            <person name="Mittelman R."/>
            <person name="Mlenga V."/>
            <person name="Montmayeur A."/>
            <person name="Mulrain L."/>
            <person name="Navidi A."/>
            <person name="Naylor J."/>
            <person name="Negash T."/>
            <person name="Nguyen T."/>
            <person name="Nguyen N."/>
            <person name="Nicol R."/>
            <person name="Norbu C."/>
            <person name="Norbu N."/>
            <person name="Novod N."/>
            <person name="O'Neill B."/>
            <person name="Osman S."/>
            <person name="Markiewicz E."/>
            <person name="Oyono O.L."/>
            <person name="Patti C."/>
            <person name="Phunkhang P."/>
            <person name="Pierre F."/>
            <person name="Priest M."/>
            <person name="Raghuraman S."/>
            <person name="Rege F."/>
            <person name="Reyes R."/>
            <person name="Rise C."/>
            <person name="Rogov P."/>
            <person name="Ross K."/>
            <person name="Ryan E."/>
            <person name="Settipalli S."/>
            <person name="Shea T."/>
            <person name="Sherpa N."/>
            <person name="Shi L."/>
            <person name="Shih D."/>
            <person name="Sparrow T."/>
            <person name="Spaulding J."/>
            <person name="Stalker J."/>
            <person name="Stange-Thomann N."/>
            <person name="Stavropoulos S."/>
            <person name="Stone C."/>
            <person name="Strader C."/>
            <person name="Tesfaye S."/>
            <person name="Thomson T."/>
            <person name="Thoulutsang Y."/>
            <person name="Thoulutsang D."/>
            <person name="Topham K."/>
            <person name="Topping I."/>
            <person name="Tsamla T."/>
            <person name="Vassiliev H."/>
            <person name="Vo A."/>
            <person name="Wangchuk T."/>
            <person name="Wangdi T."/>
            <person name="Weiand M."/>
            <person name="Wilkinson J."/>
            <person name="Wilson A."/>
            <person name="Yadav S."/>
            <person name="Young G."/>
            <person name="Yu Q."/>
            <person name="Zembek L."/>
            <person name="Zhong D."/>
            <person name="Zimmer A."/>
            <person name="Zwirko Z."/>
            <person name="Jaffe D.B."/>
            <person name="Alvarez P."/>
            <person name="Brockman W."/>
            <person name="Butler J."/>
            <person name="Chin C."/>
            <person name="Gnerre S."/>
            <person name="Grabherr M."/>
            <person name="Kleber M."/>
            <person name="Mauceli E."/>
            <person name="MacCallum I."/>
        </authorList>
    </citation>
    <scope>NUCLEOTIDE SEQUENCE [LARGE SCALE GENOMIC DNA]</scope>
    <source>
        <strain evidence="2">MSH-3 / Tucson 14011-0111.49</strain>
    </source>
</reference>
<dbReference type="eggNOG" id="KOG2405">
    <property type="taxonomic scope" value="Eukaryota"/>
</dbReference>
<dbReference type="AlphaFoldDB" id="B4HAJ6"/>
<gene>
    <name evidence="1" type="primary">Dper\GL18050</name>
    <name evidence="1" type="ORF">Dper_GL18050</name>
</gene>
<dbReference type="EMBL" id="CH479241">
    <property type="protein sequence ID" value="EDW37599.1"/>
    <property type="molecule type" value="Genomic_DNA"/>
</dbReference>
<name>B4HAJ6_DROPE</name>
<dbReference type="GO" id="GO:0034587">
    <property type="term" value="P:piRNA processing"/>
    <property type="evidence" value="ECO:0007669"/>
    <property type="project" value="TreeGrafter"/>
</dbReference>
<dbReference type="InterPro" id="IPR012337">
    <property type="entry name" value="RNaseH-like_sf"/>
</dbReference>
<dbReference type="PANTHER" id="PTHR46628">
    <property type="entry name" value="PIRNA BIOGENESIS PROTEIN EXD1"/>
    <property type="match status" value="1"/>
</dbReference>
<proteinExistence type="predicted"/>
<dbReference type="PANTHER" id="PTHR46628:SF1">
    <property type="entry name" value="PIRNA BIOGENESIS PROTEIN EXD1"/>
    <property type="match status" value="1"/>
</dbReference>
<dbReference type="KEGG" id="dpe:6602846"/>
<dbReference type="GO" id="GO:1990923">
    <property type="term" value="C:PET complex"/>
    <property type="evidence" value="ECO:0007669"/>
    <property type="project" value="TreeGrafter"/>
</dbReference>
<dbReference type="PhylomeDB" id="B4HAJ6"/>
<dbReference type="GO" id="GO:0003676">
    <property type="term" value="F:nucleic acid binding"/>
    <property type="evidence" value="ECO:0007669"/>
    <property type="project" value="InterPro"/>
</dbReference>
<keyword evidence="2" id="KW-1185">Reference proteome</keyword>
<dbReference type="InterPro" id="IPR052144">
    <property type="entry name" value="piRNA_biogenesis_EXD1"/>
</dbReference>
<dbReference type="Proteomes" id="UP000008744">
    <property type="component" value="Unassembled WGS sequence"/>
</dbReference>
<protein>
    <submittedName>
        <fullName evidence="1">GL18050</fullName>
    </submittedName>
</protein>
<dbReference type="STRING" id="7234.B4HAJ6"/>
<dbReference type="InterPro" id="IPR036397">
    <property type="entry name" value="RNaseH_sf"/>
</dbReference>
<dbReference type="SMR" id="B4HAJ6"/>